<organism evidence="1">
    <name type="scientific">marine sediment metagenome</name>
    <dbReference type="NCBI Taxonomy" id="412755"/>
    <lineage>
        <taxon>unclassified sequences</taxon>
        <taxon>metagenomes</taxon>
        <taxon>ecological metagenomes</taxon>
    </lineage>
</organism>
<accession>X0XS57</accession>
<sequence length="131" mass="15860">MKVKWLIEDYEHDSSLQPILDEIEMQRMEYEVVKYEPWESGTFNQYPNEDCVVFYGTLNLGRQLQREKGWIPGVYCNFKNLCCKAYYSYWGKYLFNQDYIMLPMMEIKRRQDEIFKQFGVDDAIFIRPDSG</sequence>
<dbReference type="EMBL" id="BARS01050190">
    <property type="protein sequence ID" value="GAG46085.1"/>
    <property type="molecule type" value="Genomic_DNA"/>
</dbReference>
<dbReference type="AlphaFoldDB" id="X0XS57"/>
<proteinExistence type="predicted"/>
<feature type="non-terminal residue" evidence="1">
    <location>
        <position position="131"/>
    </location>
</feature>
<reference evidence="1" key="1">
    <citation type="journal article" date="2014" name="Front. Microbiol.">
        <title>High frequency of phylogenetically diverse reductive dehalogenase-homologous genes in deep subseafloor sedimentary metagenomes.</title>
        <authorList>
            <person name="Kawai M."/>
            <person name="Futagami T."/>
            <person name="Toyoda A."/>
            <person name="Takaki Y."/>
            <person name="Nishi S."/>
            <person name="Hori S."/>
            <person name="Arai W."/>
            <person name="Tsubouchi T."/>
            <person name="Morono Y."/>
            <person name="Uchiyama I."/>
            <person name="Ito T."/>
            <person name="Fujiyama A."/>
            <person name="Inagaki F."/>
            <person name="Takami H."/>
        </authorList>
    </citation>
    <scope>NUCLEOTIDE SEQUENCE</scope>
    <source>
        <strain evidence="1">Expedition CK06-06</strain>
    </source>
</reference>
<name>X0XS57_9ZZZZ</name>
<comment type="caution">
    <text evidence="1">The sequence shown here is derived from an EMBL/GenBank/DDBJ whole genome shotgun (WGS) entry which is preliminary data.</text>
</comment>
<protein>
    <submittedName>
        <fullName evidence="1">Uncharacterized protein</fullName>
    </submittedName>
</protein>
<gene>
    <name evidence="1" type="ORF">S01H1_74970</name>
</gene>
<evidence type="ECO:0000313" key="1">
    <source>
        <dbReference type="EMBL" id="GAG46085.1"/>
    </source>
</evidence>